<evidence type="ECO:0000256" key="1">
    <source>
        <dbReference type="SAM" id="MobiDB-lite"/>
    </source>
</evidence>
<feature type="signal peptide" evidence="2">
    <location>
        <begin position="1"/>
        <end position="19"/>
    </location>
</feature>
<feature type="chain" id="PRO_5002822902" evidence="2">
    <location>
        <begin position="20"/>
        <end position="440"/>
    </location>
</feature>
<sequence length="440" mass="49578">MKLLFGLLMTVLALSGVFTLPARNDPQDDAEVIKVPSRPQPESDFHNFRGVIDTGSGYPFLQPNPSSFNVGIFDSFDDLFRRLRTRLWPVIGRDSGEEGASPTGDSDDSSDGSGAGFPFGVRPMIPLDSKNANTTSTIKVVDGHKVEINETVYGDSNSVFKVRLVNVRPLESGEEVAQGVHTSGGDFQPAVEPSTSSPPKKFEEFDEEDDDDRREPLEKQPQDNEVRDIDEPKSTTPTNTSYTTNPHTSSPIDSEFEASDISEDIVESQPEEQKNTMDKLQQMMEPVREEIRQEEDLEQDHEDKEYLEKKEKKEREEFDSSDDEDGEATTPVVMSETFNDEWAEFDQDQDREHDRSEDQDPELDIENDLNNEIDIEENFVPIDLSNDIAVNDLAAADPNFPINEDAEFIVHPAVIRTMRMFEKLSLGEPRNEDSKPLLLV</sequence>
<feature type="compositionally biased region" description="Acidic residues" evidence="1">
    <location>
        <begin position="254"/>
        <end position="270"/>
    </location>
</feature>
<feature type="region of interest" description="Disordered" evidence="1">
    <location>
        <begin position="92"/>
        <end position="130"/>
    </location>
</feature>
<name>B4Q3S8_DROSI</name>
<evidence type="ECO:0000313" key="3">
    <source>
        <dbReference type="EMBL" id="EDX04803.1"/>
    </source>
</evidence>
<protein>
    <submittedName>
        <fullName evidence="3">GD22123</fullName>
    </submittedName>
</protein>
<feature type="compositionally biased region" description="Basic and acidic residues" evidence="1">
    <location>
        <begin position="213"/>
        <end position="233"/>
    </location>
</feature>
<feature type="compositionally biased region" description="Acidic residues" evidence="1">
    <location>
        <begin position="338"/>
        <end position="347"/>
    </location>
</feature>
<dbReference type="HOGENOM" id="CLU_669508_0_0_1"/>
<feature type="compositionally biased region" description="Low complexity" evidence="1">
    <location>
        <begin position="234"/>
        <end position="251"/>
    </location>
</feature>
<proteinExistence type="predicted"/>
<accession>B4Q3S8</accession>
<dbReference type="Proteomes" id="UP000000304">
    <property type="component" value="Chromosome 2L"/>
</dbReference>
<gene>
    <name evidence="3" type="primary">Dsim\GD22123</name>
    <name evidence="3" type="ORF">Dsim_GD22123</name>
</gene>
<reference evidence="3 4" key="1">
    <citation type="journal article" date="2007" name="Nature">
        <title>Evolution of genes and genomes on the Drosophila phylogeny.</title>
        <authorList>
            <consortium name="Drosophila 12 Genomes Consortium"/>
            <person name="Clark A.G."/>
            <person name="Eisen M.B."/>
            <person name="Smith D.R."/>
            <person name="Bergman C.M."/>
            <person name="Oliver B."/>
            <person name="Markow T.A."/>
            <person name="Kaufman T.C."/>
            <person name="Kellis M."/>
            <person name="Gelbart W."/>
            <person name="Iyer V.N."/>
            <person name="Pollard D.A."/>
            <person name="Sackton T.B."/>
            <person name="Larracuente A.M."/>
            <person name="Singh N.D."/>
            <person name="Abad J.P."/>
            <person name="Abt D.N."/>
            <person name="Adryan B."/>
            <person name="Aguade M."/>
            <person name="Akashi H."/>
            <person name="Anderson W.W."/>
            <person name="Aquadro C.F."/>
            <person name="Ardell D.H."/>
            <person name="Arguello R."/>
            <person name="Artieri C.G."/>
            <person name="Barbash D.A."/>
            <person name="Barker D."/>
            <person name="Barsanti P."/>
            <person name="Batterham P."/>
            <person name="Batzoglou S."/>
            <person name="Begun D."/>
            <person name="Bhutkar A."/>
            <person name="Blanco E."/>
            <person name="Bosak S.A."/>
            <person name="Bradley R.K."/>
            <person name="Brand A.D."/>
            <person name="Brent M.R."/>
            <person name="Brooks A.N."/>
            <person name="Brown R.H."/>
            <person name="Butlin R.K."/>
            <person name="Caggese C."/>
            <person name="Calvi B.R."/>
            <person name="Bernardo de Carvalho A."/>
            <person name="Caspi A."/>
            <person name="Castrezana S."/>
            <person name="Celniker S.E."/>
            <person name="Chang J.L."/>
            <person name="Chapple C."/>
            <person name="Chatterji S."/>
            <person name="Chinwalla A."/>
            <person name="Civetta A."/>
            <person name="Clifton S.W."/>
            <person name="Comeron J.M."/>
            <person name="Costello J.C."/>
            <person name="Coyne J.A."/>
            <person name="Daub J."/>
            <person name="David R.G."/>
            <person name="Delcher A.L."/>
            <person name="Delehaunty K."/>
            <person name="Do C.B."/>
            <person name="Ebling H."/>
            <person name="Edwards K."/>
            <person name="Eickbush T."/>
            <person name="Evans J.D."/>
            <person name="Filipski A."/>
            <person name="Findeiss S."/>
            <person name="Freyhult E."/>
            <person name="Fulton L."/>
            <person name="Fulton R."/>
            <person name="Garcia A.C."/>
            <person name="Gardiner A."/>
            <person name="Garfield D.A."/>
            <person name="Garvin B.E."/>
            <person name="Gibson G."/>
            <person name="Gilbert D."/>
            <person name="Gnerre S."/>
            <person name="Godfrey J."/>
            <person name="Good R."/>
            <person name="Gotea V."/>
            <person name="Gravely B."/>
            <person name="Greenberg A.J."/>
            <person name="Griffiths-Jones S."/>
            <person name="Gross S."/>
            <person name="Guigo R."/>
            <person name="Gustafson E.A."/>
            <person name="Haerty W."/>
            <person name="Hahn M.W."/>
            <person name="Halligan D.L."/>
            <person name="Halpern A.L."/>
            <person name="Halter G.M."/>
            <person name="Han M.V."/>
            <person name="Heger A."/>
            <person name="Hillier L."/>
            <person name="Hinrichs A.S."/>
            <person name="Holmes I."/>
            <person name="Hoskins R.A."/>
            <person name="Hubisz M.J."/>
            <person name="Hultmark D."/>
            <person name="Huntley M.A."/>
            <person name="Jaffe D.B."/>
            <person name="Jagadeeshan S."/>
            <person name="Jeck W.R."/>
            <person name="Johnson J."/>
            <person name="Jones C.D."/>
            <person name="Jordan W.C."/>
            <person name="Karpen G.H."/>
            <person name="Kataoka E."/>
            <person name="Keightley P.D."/>
            <person name="Kheradpour P."/>
            <person name="Kirkness E.F."/>
            <person name="Koerich L.B."/>
            <person name="Kristiansen K."/>
            <person name="Kudrna D."/>
            <person name="Kulathinal R.J."/>
            <person name="Kumar S."/>
            <person name="Kwok R."/>
            <person name="Lander E."/>
            <person name="Langley C.H."/>
            <person name="Lapoint R."/>
            <person name="Lazzaro B.P."/>
            <person name="Lee S.J."/>
            <person name="Levesque L."/>
            <person name="Li R."/>
            <person name="Lin C.F."/>
            <person name="Lin M.F."/>
            <person name="Lindblad-Toh K."/>
            <person name="Llopart A."/>
            <person name="Long M."/>
            <person name="Low L."/>
            <person name="Lozovsky E."/>
            <person name="Lu J."/>
            <person name="Luo M."/>
            <person name="Machado C.A."/>
            <person name="Makalowski W."/>
            <person name="Marzo M."/>
            <person name="Matsuda M."/>
            <person name="Matzkin L."/>
            <person name="McAllister B."/>
            <person name="McBride C.S."/>
            <person name="McKernan B."/>
            <person name="McKernan K."/>
            <person name="Mendez-Lago M."/>
            <person name="Minx P."/>
            <person name="Mollenhauer M.U."/>
            <person name="Montooth K."/>
            <person name="Mount S.M."/>
            <person name="Mu X."/>
            <person name="Myers E."/>
            <person name="Negre B."/>
            <person name="Newfeld S."/>
            <person name="Nielsen R."/>
            <person name="Noor M.A."/>
            <person name="O'Grady P."/>
            <person name="Pachter L."/>
            <person name="Papaceit M."/>
            <person name="Parisi M.J."/>
            <person name="Parisi M."/>
            <person name="Parts L."/>
            <person name="Pedersen J.S."/>
            <person name="Pesole G."/>
            <person name="Phillippy A.M."/>
            <person name="Ponting C.P."/>
            <person name="Pop M."/>
            <person name="Porcelli D."/>
            <person name="Powell J.R."/>
            <person name="Prohaska S."/>
            <person name="Pruitt K."/>
            <person name="Puig M."/>
            <person name="Quesneville H."/>
            <person name="Ram K.R."/>
            <person name="Rand D."/>
            <person name="Rasmussen M.D."/>
            <person name="Reed L.K."/>
            <person name="Reenan R."/>
            <person name="Reily A."/>
            <person name="Remington K.A."/>
            <person name="Rieger T.T."/>
            <person name="Ritchie M.G."/>
            <person name="Robin C."/>
            <person name="Rogers Y.H."/>
            <person name="Rohde C."/>
            <person name="Rozas J."/>
            <person name="Rubenfield M.J."/>
            <person name="Ruiz A."/>
            <person name="Russo S."/>
            <person name="Salzberg S.L."/>
            <person name="Sanchez-Gracia A."/>
            <person name="Saranga D.J."/>
            <person name="Sato H."/>
            <person name="Schaeffer S.W."/>
            <person name="Schatz M.C."/>
            <person name="Schlenke T."/>
            <person name="Schwartz R."/>
            <person name="Segarra C."/>
            <person name="Singh R.S."/>
            <person name="Sirot L."/>
            <person name="Sirota M."/>
            <person name="Sisneros N.B."/>
            <person name="Smith C.D."/>
            <person name="Smith T.F."/>
            <person name="Spieth J."/>
            <person name="Stage D.E."/>
            <person name="Stark A."/>
            <person name="Stephan W."/>
            <person name="Strausberg R.L."/>
            <person name="Strempel S."/>
            <person name="Sturgill D."/>
            <person name="Sutton G."/>
            <person name="Sutton G.G."/>
            <person name="Tao W."/>
            <person name="Teichmann S."/>
            <person name="Tobari Y.N."/>
            <person name="Tomimura Y."/>
            <person name="Tsolas J.M."/>
            <person name="Valente V.L."/>
            <person name="Venter E."/>
            <person name="Venter J.C."/>
            <person name="Vicario S."/>
            <person name="Vieira F.G."/>
            <person name="Vilella A.J."/>
            <person name="Villasante A."/>
            <person name="Walenz B."/>
            <person name="Wang J."/>
            <person name="Wasserman M."/>
            <person name="Watts T."/>
            <person name="Wilson D."/>
            <person name="Wilson R.K."/>
            <person name="Wing R.A."/>
            <person name="Wolfner M.F."/>
            <person name="Wong A."/>
            <person name="Wong G.K."/>
            <person name="Wu C.I."/>
            <person name="Wu G."/>
            <person name="Yamamoto D."/>
            <person name="Yang H.P."/>
            <person name="Yang S.P."/>
            <person name="Yorke J.A."/>
            <person name="Yoshida K."/>
            <person name="Zdobnov E."/>
            <person name="Zhang P."/>
            <person name="Zhang Y."/>
            <person name="Zimin A.V."/>
            <person name="Baldwin J."/>
            <person name="Abdouelleil A."/>
            <person name="Abdulkadir J."/>
            <person name="Abebe A."/>
            <person name="Abera B."/>
            <person name="Abreu J."/>
            <person name="Acer S.C."/>
            <person name="Aftuck L."/>
            <person name="Alexander A."/>
            <person name="An P."/>
            <person name="Anderson E."/>
            <person name="Anderson S."/>
            <person name="Arachi H."/>
            <person name="Azer M."/>
            <person name="Bachantsang P."/>
            <person name="Barry A."/>
            <person name="Bayul T."/>
            <person name="Berlin A."/>
            <person name="Bessette D."/>
            <person name="Bloom T."/>
            <person name="Blye J."/>
            <person name="Boguslavskiy L."/>
            <person name="Bonnet C."/>
            <person name="Boukhgalter B."/>
            <person name="Bourzgui I."/>
            <person name="Brown A."/>
            <person name="Cahill P."/>
            <person name="Channer S."/>
            <person name="Cheshatsang Y."/>
            <person name="Chuda L."/>
            <person name="Citroen M."/>
            <person name="Collymore A."/>
            <person name="Cooke P."/>
            <person name="Costello M."/>
            <person name="D'Aco K."/>
            <person name="Daza R."/>
            <person name="De Haan G."/>
            <person name="DeGray S."/>
            <person name="DeMaso C."/>
            <person name="Dhargay N."/>
            <person name="Dooley K."/>
            <person name="Dooley E."/>
            <person name="Doricent M."/>
            <person name="Dorje P."/>
            <person name="Dorjee K."/>
            <person name="Dupes A."/>
            <person name="Elong R."/>
            <person name="Falk J."/>
            <person name="Farina A."/>
            <person name="Faro S."/>
            <person name="Ferguson D."/>
            <person name="Fisher S."/>
            <person name="Foley C.D."/>
            <person name="Franke A."/>
            <person name="Friedrich D."/>
            <person name="Gadbois L."/>
            <person name="Gearin G."/>
            <person name="Gearin C.R."/>
            <person name="Giannoukos G."/>
            <person name="Goode T."/>
            <person name="Graham J."/>
            <person name="Grandbois E."/>
            <person name="Grewal S."/>
            <person name="Gyaltsen K."/>
            <person name="Hafez N."/>
            <person name="Hagos B."/>
            <person name="Hall J."/>
            <person name="Henson C."/>
            <person name="Hollinger A."/>
            <person name="Honan T."/>
            <person name="Huard M.D."/>
            <person name="Hughes L."/>
            <person name="Hurhula B."/>
            <person name="Husby M.E."/>
            <person name="Kamat A."/>
            <person name="Kanga B."/>
            <person name="Kashin S."/>
            <person name="Khazanovich D."/>
            <person name="Kisner P."/>
            <person name="Lance K."/>
            <person name="Lara M."/>
            <person name="Lee W."/>
            <person name="Lennon N."/>
            <person name="Letendre F."/>
            <person name="LeVine R."/>
            <person name="Lipovsky A."/>
            <person name="Liu X."/>
            <person name="Liu J."/>
            <person name="Liu S."/>
            <person name="Lokyitsang T."/>
            <person name="Lokyitsang Y."/>
            <person name="Lubonja R."/>
            <person name="Lui A."/>
            <person name="MacDonald P."/>
            <person name="Magnisalis V."/>
            <person name="Maru K."/>
            <person name="Matthews C."/>
            <person name="McCusker W."/>
            <person name="McDonough S."/>
            <person name="Mehta T."/>
            <person name="Meldrim J."/>
            <person name="Meneus L."/>
            <person name="Mihai O."/>
            <person name="Mihalev A."/>
            <person name="Mihova T."/>
            <person name="Mittelman R."/>
            <person name="Mlenga V."/>
            <person name="Montmayeur A."/>
            <person name="Mulrain L."/>
            <person name="Navidi A."/>
            <person name="Naylor J."/>
            <person name="Negash T."/>
            <person name="Nguyen T."/>
            <person name="Nguyen N."/>
            <person name="Nicol R."/>
            <person name="Norbu C."/>
            <person name="Norbu N."/>
            <person name="Novod N."/>
            <person name="O'Neill B."/>
            <person name="Osman S."/>
            <person name="Markiewicz E."/>
            <person name="Oyono O.L."/>
            <person name="Patti C."/>
            <person name="Phunkhang P."/>
            <person name="Pierre F."/>
            <person name="Priest M."/>
            <person name="Raghuraman S."/>
            <person name="Rege F."/>
            <person name="Reyes R."/>
            <person name="Rise C."/>
            <person name="Rogov P."/>
            <person name="Ross K."/>
            <person name="Ryan E."/>
            <person name="Settipalli S."/>
            <person name="Shea T."/>
            <person name="Sherpa N."/>
            <person name="Shi L."/>
            <person name="Shih D."/>
            <person name="Sparrow T."/>
            <person name="Spaulding J."/>
            <person name="Stalker J."/>
            <person name="Stange-Thomann N."/>
            <person name="Stavropoulos S."/>
            <person name="Stone C."/>
            <person name="Strader C."/>
            <person name="Tesfaye S."/>
            <person name="Thomson T."/>
            <person name="Thoulutsang Y."/>
            <person name="Thoulutsang D."/>
            <person name="Topham K."/>
            <person name="Topping I."/>
            <person name="Tsamla T."/>
            <person name="Vassiliev H."/>
            <person name="Vo A."/>
            <person name="Wangchuk T."/>
            <person name="Wangdi T."/>
            <person name="Weiand M."/>
            <person name="Wilkinson J."/>
            <person name="Wilson A."/>
            <person name="Yadav S."/>
            <person name="Young G."/>
            <person name="Yu Q."/>
            <person name="Zembek L."/>
            <person name="Zhong D."/>
            <person name="Zimmer A."/>
            <person name="Zwirko Z."/>
            <person name="Jaffe D.B."/>
            <person name="Alvarez P."/>
            <person name="Brockman W."/>
            <person name="Butler J."/>
            <person name="Chin C."/>
            <person name="Gnerre S."/>
            <person name="Grabherr M."/>
            <person name="Kleber M."/>
            <person name="Mauceli E."/>
            <person name="MacCallum I."/>
        </authorList>
    </citation>
    <scope>NUCLEOTIDE SEQUENCE [LARGE SCALE GENOMIC DNA]</scope>
    <source>
        <strain evidence="4">white501</strain>
    </source>
</reference>
<feature type="region of interest" description="Disordered" evidence="1">
    <location>
        <begin position="175"/>
        <end position="367"/>
    </location>
</feature>
<feature type="compositionally biased region" description="Basic and acidic residues" evidence="1">
    <location>
        <begin position="348"/>
        <end position="358"/>
    </location>
</feature>
<organism evidence="3 4">
    <name type="scientific">Drosophila simulans</name>
    <name type="common">Fruit fly</name>
    <dbReference type="NCBI Taxonomy" id="7240"/>
    <lineage>
        <taxon>Eukaryota</taxon>
        <taxon>Metazoa</taxon>
        <taxon>Ecdysozoa</taxon>
        <taxon>Arthropoda</taxon>
        <taxon>Hexapoda</taxon>
        <taxon>Insecta</taxon>
        <taxon>Pterygota</taxon>
        <taxon>Neoptera</taxon>
        <taxon>Endopterygota</taxon>
        <taxon>Diptera</taxon>
        <taxon>Brachycera</taxon>
        <taxon>Muscomorpha</taxon>
        <taxon>Ephydroidea</taxon>
        <taxon>Drosophilidae</taxon>
        <taxon>Drosophila</taxon>
        <taxon>Sophophora</taxon>
    </lineage>
</organism>
<dbReference type="OMA" id="HNFGGVI"/>
<keyword evidence="4" id="KW-1185">Reference proteome</keyword>
<dbReference type="PhylomeDB" id="B4Q3S8"/>
<keyword evidence="2" id="KW-0732">Signal</keyword>
<evidence type="ECO:0000256" key="2">
    <source>
        <dbReference type="SAM" id="SignalP"/>
    </source>
</evidence>
<dbReference type="AlphaFoldDB" id="B4Q3S8"/>
<dbReference type="OrthoDB" id="6346805at2759"/>
<dbReference type="EMBL" id="CM000361">
    <property type="protein sequence ID" value="EDX04803.1"/>
    <property type="molecule type" value="Genomic_DNA"/>
</dbReference>
<evidence type="ECO:0000313" key="4">
    <source>
        <dbReference type="Proteomes" id="UP000000304"/>
    </source>
</evidence>
<dbReference type="STRING" id="7240.B4Q3S8"/>
<feature type="compositionally biased region" description="Basic and acidic residues" evidence="1">
    <location>
        <begin position="301"/>
        <end position="318"/>
    </location>
</feature>